<organism evidence="1">
    <name type="scientific">Fusarium oxysporum f. sp. conglutinans race 2 54008</name>
    <dbReference type="NCBI Taxonomy" id="1089457"/>
    <lineage>
        <taxon>Eukaryota</taxon>
        <taxon>Fungi</taxon>
        <taxon>Dikarya</taxon>
        <taxon>Ascomycota</taxon>
        <taxon>Pezizomycotina</taxon>
        <taxon>Sordariomycetes</taxon>
        <taxon>Hypocreomycetidae</taxon>
        <taxon>Hypocreales</taxon>
        <taxon>Nectriaceae</taxon>
        <taxon>Fusarium</taxon>
        <taxon>Fusarium oxysporum species complex</taxon>
    </lineage>
</organism>
<sequence>MESDTVECGTADSFDFPLIFDTIYKSTWDHAAHTASLTEDMCLLFERMVRRSVDAVAVIDTEDTTNPMENLKSLNGLNAANLLDTVTTVGPNPDDCVTQARTEKSPSVTGGGRTKFRTTVPPAFYDGLNTGCPAAICIASTT</sequence>
<proteinExistence type="predicted"/>
<gene>
    <name evidence="1" type="ORF">FOPG_20138</name>
</gene>
<protein>
    <submittedName>
        <fullName evidence="1">Uncharacterized protein</fullName>
    </submittedName>
</protein>
<dbReference type="HOGENOM" id="CLU_1815896_0_0_1"/>
<dbReference type="AlphaFoldDB" id="X0GJV1"/>
<reference evidence="1" key="2">
    <citation type="submission" date="2014-03" db="EMBL/GenBank/DDBJ databases">
        <title>The Genome Annotation of Fusarium oxysporum PHW808.</title>
        <authorList>
            <consortium name="The Broad Institute Genomics Platform"/>
            <person name="Ma L.-J."/>
            <person name="Corby-Kistler H."/>
            <person name="Broz K."/>
            <person name="Gale L.R."/>
            <person name="Jonkers W."/>
            <person name="O'Donnell K."/>
            <person name="Ploetz R."/>
            <person name="Steinberg C."/>
            <person name="Schwartz D.C."/>
            <person name="VanEtten H."/>
            <person name="Zhou S."/>
            <person name="Young S.K."/>
            <person name="Zeng Q."/>
            <person name="Gargeya S."/>
            <person name="Fitzgerald M."/>
            <person name="Abouelleil A."/>
            <person name="Alvarado L."/>
            <person name="Chapman S.B."/>
            <person name="Gainer-Dewar J."/>
            <person name="Goldberg J."/>
            <person name="Griggs A."/>
            <person name="Gujja S."/>
            <person name="Hansen M."/>
            <person name="Howarth C."/>
            <person name="Imamovic A."/>
            <person name="Ireland A."/>
            <person name="Larimer J."/>
            <person name="McCowan C."/>
            <person name="Murphy C."/>
            <person name="Pearson M."/>
            <person name="Poon T.W."/>
            <person name="Priest M."/>
            <person name="Roberts A."/>
            <person name="Saif S."/>
            <person name="Shea T."/>
            <person name="Sykes S."/>
            <person name="Wortman J."/>
            <person name="Nusbaum C."/>
            <person name="Birren B."/>
        </authorList>
    </citation>
    <scope>NUCLEOTIDE SEQUENCE</scope>
    <source>
        <strain evidence="1">54008</strain>
    </source>
</reference>
<reference evidence="1" key="1">
    <citation type="submission" date="2011-11" db="EMBL/GenBank/DDBJ databases">
        <title>The Genome Sequence of Fusarium oxysporum PHW808.</title>
        <authorList>
            <consortium name="The Broad Institute Genome Sequencing Platform"/>
            <person name="Ma L.-J."/>
            <person name="Gale L.R."/>
            <person name="Schwartz D.C."/>
            <person name="Zhou S."/>
            <person name="Corby-Kistler H."/>
            <person name="Young S.K."/>
            <person name="Zeng Q."/>
            <person name="Gargeya S."/>
            <person name="Fitzgerald M."/>
            <person name="Haas B."/>
            <person name="Abouelleil A."/>
            <person name="Alvarado L."/>
            <person name="Arachchi H.M."/>
            <person name="Berlin A."/>
            <person name="Brown A."/>
            <person name="Chapman S.B."/>
            <person name="Chen Z."/>
            <person name="Dunbar C."/>
            <person name="Freedman E."/>
            <person name="Gearin G."/>
            <person name="Goldberg J."/>
            <person name="Griggs A."/>
            <person name="Gujja S."/>
            <person name="Heiman D."/>
            <person name="Howarth C."/>
            <person name="Larson L."/>
            <person name="Lui A."/>
            <person name="MacDonald P.J.P."/>
            <person name="Montmayeur A."/>
            <person name="Murphy C."/>
            <person name="Neiman D."/>
            <person name="Pearson M."/>
            <person name="Priest M."/>
            <person name="Roberts A."/>
            <person name="Saif S."/>
            <person name="Shea T."/>
            <person name="Shenoy N."/>
            <person name="Sisk P."/>
            <person name="Stolte C."/>
            <person name="Sykes S."/>
            <person name="Wortman J."/>
            <person name="Nusbaum C."/>
            <person name="Birren B."/>
        </authorList>
    </citation>
    <scope>NUCLEOTIDE SEQUENCE [LARGE SCALE GENOMIC DNA]</scope>
    <source>
        <strain evidence="1">54008</strain>
    </source>
</reference>
<dbReference type="Proteomes" id="UP000030676">
    <property type="component" value="Unassembled WGS sequence"/>
</dbReference>
<evidence type="ECO:0000313" key="1">
    <source>
        <dbReference type="EMBL" id="EXL63588.1"/>
    </source>
</evidence>
<accession>X0GJV1</accession>
<dbReference type="EMBL" id="KK035041">
    <property type="protein sequence ID" value="EXL63588.1"/>
    <property type="molecule type" value="Genomic_DNA"/>
</dbReference>
<name>X0GJV1_FUSOX</name>